<dbReference type="GO" id="GO:0006537">
    <property type="term" value="P:glutamate biosynthetic process"/>
    <property type="evidence" value="ECO:0007669"/>
    <property type="project" value="TreeGrafter"/>
</dbReference>
<dbReference type="InterPro" id="IPR006096">
    <property type="entry name" value="Glu/Leu/Phe/Val/Trp_DH_C"/>
</dbReference>
<accession>A0A2J0Q6U0</accession>
<keyword evidence="6" id="KW-0520">NAD</keyword>
<evidence type="ECO:0000256" key="1">
    <source>
        <dbReference type="ARBA" id="ARBA00006382"/>
    </source>
</evidence>
<keyword evidence="6" id="KW-0547">Nucleotide-binding</keyword>
<evidence type="ECO:0000313" key="10">
    <source>
        <dbReference type="EMBL" id="PJE50669.1"/>
    </source>
</evidence>
<evidence type="ECO:0000256" key="2">
    <source>
        <dbReference type="ARBA" id="ARBA00011643"/>
    </source>
</evidence>
<evidence type="ECO:0000256" key="5">
    <source>
        <dbReference type="PIRSR" id="PIRSR000185-1"/>
    </source>
</evidence>
<evidence type="ECO:0000256" key="6">
    <source>
        <dbReference type="PIRSR" id="PIRSR000185-2"/>
    </source>
</evidence>
<name>A0A2J0Q6U0_9BACT</name>
<dbReference type="InterPro" id="IPR036291">
    <property type="entry name" value="NAD(P)-bd_dom_sf"/>
</dbReference>
<dbReference type="PANTHER" id="PTHR43571">
    <property type="entry name" value="NADP-SPECIFIC GLUTAMATE DEHYDROGENASE 1-RELATED"/>
    <property type="match status" value="1"/>
</dbReference>
<feature type="binding site" evidence="6">
    <location>
        <position position="120"/>
    </location>
    <ligand>
        <name>substrate</name>
    </ligand>
</feature>
<feature type="binding site" evidence="6">
    <location>
        <position position="251"/>
    </location>
    <ligand>
        <name>NAD(+)</name>
        <dbReference type="ChEBI" id="CHEBI:57540"/>
    </ligand>
</feature>
<dbReference type="PRINTS" id="PR00082">
    <property type="entry name" value="GLFDHDRGNASE"/>
</dbReference>
<feature type="domain" description="Glutamate/phenylalanine/leucine/valine/L-tryptophan dehydrogenase C-terminal" evidence="9">
    <location>
        <begin position="213"/>
        <end position="458"/>
    </location>
</feature>
<feature type="binding site" evidence="6">
    <location>
        <position position="392"/>
    </location>
    <ligand>
        <name>substrate</name>
    </ligand>
</feature>
<sequence>MLEIHSRHAYANEVDIFMRDLESHYPFQKEFLQAVFGVVKWIWPVVRNNADYQKRGILNDLVEFDAVDIFKVKWYDSLGKLVINKGYRVKHNRALGTYKGGLRFHPSVNLGILKFLAFEQTFKNSLTGQPMGGAKGGSDFDPKGKTDDEIIRFCQAFMAKLSTFIGPDLDVPAGDKGVDQWTINKLFSAYTDIVGGQYFPGVITGKSLELGGVELRPEATGYGLIMFTDAMLKTVSESFRGKEVAVSGSGNVSQFAVELANSYGAKVITMSDSKGFIYDKEGISKEKLEFVMRSKANDRNWRISNYVKRFDEAEYFEGEKPWKNIECDVALPCATENEIDEEDARALVKNGVLAVAEGSNMSSTEEAVDYFLNNDILFGPGKAANAGGVSVSHLEMEQNKMIGRWERQVVYEKLEKIMLNIHATCVKYGEERDGIINYVKGANIGGFVRVADAMVAKGL</sequence>
<proteinExistence type="inferred from homology"/>
<dbReference type="NCBIfam" id="NF006929">
    <property type="entry name" value="PRK09414.1"/>
    <property type="match status" value="1"/>
</dbReference>
<dbReference type="Pfam" id="PF00208">
    <property type="entry name" value="ELFV_dehydrog"/>
    <property type="match status" value="1"/>
</dbReference>
<dbReference type="InterPro" id="IPR006095">
    <property type="entry name" value="Glu/Leu/Phe/Val/Trp_DH"/>
</dbReference>
<dbReference type="Proteomes" id="UP000228496">
    <property type="component" value="Unassembled WGS sequence"/>
</dbReference>
<dbReference type="EMBL" id="PCXQ01000005">
    <property type="protein sequence ID" value="PJE50669.1"/>
    <property type="molecule type" value="Genomic_DNA"/>
</dbReference>
<dbReference type="AlphaFoldDB" id="A0A2J0Q6U0"/>
<dbReference type="Gene3D" id="3.40.50.10860">
    <property type="entry name" value="Leucine Dehydrogenase, chain A, domain 1"/>
    <property type="match status" value="1"/>
</dbReference>
<evidence type="ECO:0000256" key="3">
    <source>
        <dbReference type="ARBA" id="ARBA00023002"/>
    </source>
</evidence>
<comment type="caution">
    <text evidence="10">The sequence shown here is derived from an EMBL/GenBank/DDBJ whole genome shotgun (WGS) entry which is preliminary data.</text>
</comment>
<dbReference type="GO" id="GO:0004354">
    <property type="term" value="F:glutamate dehydrogenase (NADP+) activity"/>
    <property type="evidence" value="ECO:0007669"/>
    <property type="project" value="TreeGrafter"/>
</dbReference>
<evidence type="ECO:0000256" key="8">
    <source>
        <dbReference type="RuleBase" id="RU004417"/>
    </source>
</evidence>
<evidence type="ECO:0000313" key="11">
    <source>
        <dbReference type="Proteomes" id="UP000228496"/>
    </source>
</evidence>
<dbReference type="PANTHER" id="PTHR43571:SF1">
    <property type="entry name" value="NADP-SPECIFIC GLUTAMATE DEHYDROGENASE 1-RELATED"/>
    <property type="match status" value="1"/>
</dbReference>
<feature type="binding site" evidence="6">
    <location>
        <position position="123"/>
    </location>
    <ligand>
        <name>substrate</name>
    </ligand>
</feature>
<dbReference type="Gene3D" id="1.10.285.10">
    <property type="entry name" value="Glutamate Dehydrogenase, chain A, domain 3"/>
    <property type="match status" value="2"/>
</dbReference>
<organism evidence="10 11">
    <name type="scientific">Candidatus Yanofskybacteria bacterium CG10_big_fil_rev_8_21_14_0_10_36_16</name>
    <dbReference type="NCBI Taxonomy" id="1975096"/>
    <lineage>
        <taxon>Bacteria</taxon>
        <taxon>Candidatus Yanofskyibacteriota</taxon>
    </lineage>
</organism>
<dbReference type="InterPro" id="IPR006097">
    <property type="entry name" value="Glu/Leu/Phe/Val/Trp_DH_dimer"/>
</dbReference>
<dbReference type="Pfam" id="PF02812">
    <property type="entry name" value="ELFV_dehydrog_N"/>
    <property type="match status" value="1"/>
</dbReference>
<reference evidence="10 11" key="1">
    <citation type="submission" date="2017-09" db="EMBL/GenBank/DDBJ databases">
        <title>Depth-based differentiation of microbial function through sediment-hosted aquifers and enrichment of novel symbionts in the deep terrestrial subsurface.</title>
        <authorList>
            <person name="Probst A.J."/>
            <person name="Ladd B."/>
            <person name="Jarett J.K."/>
            <person name="Geller-Mcgrath D.E."/>
            <person name="Sieber C.M."/>
            <person name="Emerson J.B."/>
            <person name="Anantharaman K."/>
            <person name="Thomas B.C."/>
            <person name="Malmstrom R."/>
            <person name="Stieglmeier M."/>
            <person name="Klingl A."/>
            <person name="Woyke T."/>
            <person name="Ryan C.M."/>
            <person name="Banfield J.F."/>
        </authorList>
    </citation>
    <scope>NUCLEOTIDE SEQUENCE [LARGE SCALE GENOMIC DNA]</scope>
    <source>
        <strain evidence="10">CG10_big_fil_rev_8_21_14_0_10_36_16</strain>
    </source>
</reference>
<gene>
    <name evidence="10" type="ORF">COV29_02955</name>
</gene>
<feature type="active site" description="Proton donor" evidence="5">
    <location>
        <position position="135"/>
    </location>
</feature>
<evidence type="ECO:0000256" key="7">
    <source>
        <dbReference type="PIRSR" id="PIRSR000185-3"/>
    </source>
</evidence>
<evidence type="ECO:0000259" key="9">
    <source>
        <dbReference type="SMART" id="SM00839"/>
    </source>
</evidence>
<dbReference type="GO" id="GO:0000166">
    <property type="term" value="F:nucleotide binding"/>
    <property type="evidence" value="ECO:0007669"/>
    <property type="project" value="UniProtKB-KW"/>
</dbReference>
<dbReference type="InterPro" id="IPR050724">
    <property type="entry name" value="Glu_Leu_Phe_Val_DH"/>
</dbReference>
<feature type="site" description="Important for catalysis" evidence="7">
    <location>
        <position position="175"/>
    </location>
</feature>
<dbReference type="FunFam" id="1.10.285.10:FF:000001">
    <property type="entry name" value="Glutamate dehydrogenase"/>
    <property type="match status" value="1"/>
</dbReference>
<dbReference type="PIRSF" id="PIRSF000185">
    <property type="entry name" value="Glu_DH"/>
    <property type="match status" value="1"/>
</dbReference>
<dbReference type="SUPFAM" id="SSF51735">
    <property type="entry name" value="NAD(P)-binding Rossmann-fold domains"/>
    <property type="match status" value="1"/>
</dbReference>
<dbReference type="InterPro" id="IPR014362">
    <property type="entry name" value="Glu_DH"/>
</dbReference>
<feature type="binding site" evidence="6">
    <location>
        <position position="174"/>
    </location>
    <ligand>
        <name>substrate</name>
    </ligand>
</feature>
<dbReference type="SMART" id="SM00839">
    <property type="entry name" value="ELFV_dehydrog"/>
    <property type="match status" value="1"/>
</dbReference>
<comment type="subunit">
    <text evidence="2">Homohexamer.</text>
</comment>
<dbReference type="SUPFAM" id="SSF53223">
    <property type="entry name" value="Aminoacid dehydrogenase-like, N-terminal domain"/>
    <property type="match status" value="1"/>
</dbReference>
<comment type="similarity">
    <text evidence="1 4 8">Belongs to the Glu/Leu/Phe/Val dehydrogenases family.</text>
</comment>
<dbReference type="CDD" id="cd05313">
    <property type="entry name" value="NAD_bind_2_Glu_DH"/>
    <property type="match status" value="1"/>
</dbReference>
<protein>
    <recommendedName>
        <fullName evidence="4">Glutamate dehydrogenase</fullName>
    </recommendedName>
</protein>
<dbReference type="Gene3D" id="3.40.50.720">
    <property type="entry name" value="NAD(P)-binding Rossmann-like Domain"/>
    <property type="match status" value="1"/>
</dbReference>
<feature type="binding site" evidence="6">
    <location>
        <position position="220"/>
    </location>
    <ligand>
        <name>NAD(+)</name>
        <dbReference type="ChEBI" id="CHEBI:57540"/>
    </ligand>
</feature>
<dbReference type="GO" id="GO:0005829">
    <property type="term" value="C:cytosol"/>
    <property type="evidence" value="ECO:0007669"/>
    <property type="project" value="TreeGrafter"/>
</dbReference>
<dbReference type="InterPro" id="IPR033922">
    <property type="entry name" value="NAD_bind_Glu_DH"/>
</dbReference>
<feature type="binding site" evidence="6">
    <location>
        <position position="99"/>
    </location>
    <ligand>
        <name>substrate</name>
    </ligand>
</feature>
<dbReference type="InterPro" id="IPR046346">
    <property type="entry name" value="Aminoacid_DH-like_N_sf"/>
</dbReference>
<keyword evidence="3 4" id="KW-0560">Oxidoreductase</keyword>
<dbReference type="FunFam" id="3.40.50.720:FF:000030">
    <property type="entry name" value="Glutamate dehydrogenase"/>
    <property type="match status" value="1"/>
</dbReference>
<evidence type="ECO:0000256" key="4">
    <source>
        <dbReference type="PIRNR" id="PIRNR000185"/>
    </source>
</evidence>